<gene>
    <name evidence="2" type="ORF">PXEA_LOCUS11204</name>
</gene>
<keyword evidence="3" id="KW-1185">Reference proteome</keyword>
<sequence>MSSVEQACSRDMQNGIGDLSGNILCTRFLVKVSFLFVSSLLIVALFLSIHLSSMNARDHRTIIGFQRCQHVVSYFISIPQSLAYQEVV</sequence>
<dbReference type="Proteomes" id="UP000784294">
    <property type="component" value="Unassembled WGS sequence"/>
</dbReference>
<keyword evidence="1" id="KW-0472">Membrane</keyword>
<feature type="transmembrane region" description="Helical" evidence="1">
    <location>
        <begin position="28"/>
        <end position="51"/>
    </location>
</feature>
<reference evidence="2" key="1">
    <citation type="submission" date="2018-11" db="EMBL/GenBank/DDBJ databases">
        <authorList>
            <consortium name="Pathogen Informatics"/>
        </authorList>
    </citation>
    <scope>NUCLEOTIDE SEQUENCE</scope>
</reference>
<keyword evidence="1" id="KW-0812">Transmembrane</keyword>
<dbReference type="AlphaFoldDB" id="A0A3S5CFV4"/>
<name>A0A3S5CFV4_9PLAT</name>
<evidence type="ECO:0000313" key="2">
    <source>
        <dbReference type="EMBL" id="VEL17764.1"/>
    </source>
</evidence>
<keyword evidence="1" id="KW-1133">Transmembrane helix</keyword>
<protein>
    <submittedName>
        <fullName evidence="2">Uncharacterized protein</fullName>
    </submittedName>
</protein>
<evidence type="ECO:0000256" key="1">
    <source>
        <dbReference type="SAM" id="Phobius"/>
    </source>
</evidence>
<evidence type="ECO:0000313" key="3">
    <source>
        <dbReference type="Proteomes" id="UP000784294"/>
    </source>
</evidence>
<proteinExistence type="predicted"/>
<dbReference type="EMBL" id="CAAALY010034081">
    <property type="protein sequence ID" value="VEL17764.1"/>
    <property type="molecule type" value="Genomic_DNA"/>
</dbReference>
<accession>A0A3S5CFV4</accession>
<organism evidence="2 3">
    <name type="scientific">Protopolystoma xenopodis</name>
    <dbReference type="NCBI Taxonomy" id="117903"/>
    <lineage>
        <taxon>Eukaryota</taxon>
        <taxon>Metazoa</taxon>
        <taxon>Spiralia</taxon>
        <taxon>Lophotrochozoa</taxon>
        <taxon>Platyhelminthes</taxon>
        <taxon>Monogenea</taxon>
        <taxon>Polyopisthocotylea</taxon>
        <taxon>Polystomatidea</taxon>
        <taxon>Polystomatidae</taxon>
        <taxon>Protopolystoma</taxon>
    </lineage>
</organism>
<comment type="caution">
    <text evidence="2">The sequence shown here is derived from an EMBL/GenBank/DDBJ whole genome shotgun (WGS) entry which is preliminary data.</text>
</comment>